<feature type="binding site" evidence="10">
    <location>
        <position position="144"/>
    </location>
    <ligand>
        <name>Zn(2+)</name>
        <dbReference type="ChEBI" id="CHEBI:29105"/>
        <label>2</label>
    </ligand>
</feature>
<dbReference type="GO" id="GO:0004046">
    <property type="term" value="F:aminoacylase activity"/>
    <property type="evidence" value="ECO:0007669"/>
    <property type="project" value="UniProtKB-EC"/>
</dbReference>
<sequence>MAQENIAVTNFREYLRIKTVHPEPDYENAIVWLKKQAIDLGLEFHIVEFPKPNEFAVWLTWQGKDVTLKSVLLNSHIDVVPVDATKWTYDPFGAEKDANGNIFARGSQDMKCVGVQYLEAIRNLKARGVVPLRTVHVSFVPDEEVGGYKGMACFVKSPEFASLNVGFALDEGIASPDESFHVFYGERAIWQFRMTAKGKTGHASILHEDTAAEKIHKIINKLLGLREVEKARLKSNPNFDLGDVTSVNMTMLSGGLQPNVVPPELSVVFDMRITPHWKLDDMKKMLDDLCIEAGPEVSYDYIQHSNIIAQTALNDSNVWWTTFKSVTDSLKMQLNSSIFPASTDIMFIREIPAFGFSPMNNTPVLLHDHDEFLNETVFLRGVEIYEAILDKIVNVTKSDSTP</sequence>
<keyword evidence="7 10" id="KW-0862">Zinc</keyword>
<dbReference type="Gene3D" id="3.40.630.10">
    <property type="entry name" value="Zn peptidases"/>
    <property type="match status" value="1"/>
</dbReference>
<evidence type="ECO:0000256" key="6">
    <source>
        <dbReference type="ARBA" id="ARBA00022801"/>
    </source>
</evidence>
<dbReference type="InterPro" id="IPR010159">
    <property type="entry name" value="N-acyl_aa_amidohydrolase"/>
</dbReference>
<dbReference type="GO" id="GO:0006520">
    <property type="term" value="P:amino acid metabolic process"/>
    <property type="evidence" value="ECO:0007669"/>
    <property type="project" value="InterPro"/>
</dbReference>
<evidence type="ECO:0000256" key="10">
    <source>
        <dbReference type="PIRSR" id="PIRSR036696-2"/>
    </source>
</evidence>
<keyword evidence="5 10" id="KW-0479">Metal-binding</keyword>
<dbReference type="OMA" id="GTDAKQF"/>
<dbReference type="PROSITE" id="PS00758">
    <property type="entry name" value="ARGE_DAPE_CPG2_1"/>
    <property type="match status" value="1"/>
</dbReference>
<feature type="active site" description="Proton acceptor" evidence="9">
    <location>
        <position position="143"/>
    </location>
</feature>
<evidence type="ECO:0000256" key="1">
    <source>
        <dbReference type="ARBA" id="ARBA00004496"/>
    </source>
</evidence>
<dbReference type="PANTHER" id="PTHR45892">
    <property type="entry name" value="AMINOACYLASE-1"/>
    <property type="match status" value="1"/>
</dbReference>
<dbReference type="PROSITE" id="PS00759">
    <property type="entry name" value="ARGE_DAPE_CPG2_2"/>
    <property type="match status" value="1"/>
</dbReference>
<dbReference type="OrthoDB" id="3064516at2759"/>
<comment type="cofactor">
    <cofactor evidence="10">
        <name>Zn(2+)</name>
        <dbReference type="ChEBI" id="CHEBI:29105"/>
    </cofactor>
    <text evidence="10">Binds 2 Zn(2+) ions per subunit.</text>
</comment>
<dbReference type="PIRSF" id="PIRSF036696">
    <property type="entry name" value="ACY-1"/>
    <property type="match status" value="1"/>
</dbReference>
<dbReference type="Gene3D" id="3.30.70.360">
    <property type="match status" value="1"/>
</dbReference>
<feature type="binding site" evidence="10">
    <location>
        <position position="109"/>
    </location>
    <ligand>
        <name>Zn(2+)</name>
        <dbReference type="ChEBI" id="CHEBI:29105"/>
        <label>2</label>
    </ligand>
</feature>
<proteinExistence type="inferred from homology"/>
<dbReference type="Pfam" id="PF07687">
    <property type="entry name" value="M20_dimer"/>
    <property type="match status" value="1"/>
</dbReference>
<evidence type="ECO:0000256" key="2">
    <source>
        <dbReference type="ARBA" id="ARBA00006247"/>
    </source>
</evidence>
<evidence type="ECO:0000256" key="3">
    <source>
        <dbReference type="ARBA" id="ARBA00011913"/>
    </source>
</evidence>
<reference evidence="12 13" key="1">
    <citation type="submission" date="2015-12" db="EMBL/GenBank/DDBJ databases">
        <title>The genome of Folsomia candida.</title>
        <authorList>
            <person name="Faddeeva A."/>
            <person name="Derks M.F."/>
            <person name="Anvar Y."/>
            <person name="Smit S."/>
            <person name="Van Straalen N."/>
            <person name="Roelofs D."/>
        </authorList>
    </citation>
    <scope>NUCLEOTIDE SEQUENCE [LARGE SCALE GENOMIC DNA]</scope>
    <source>
        <strain evidence="12 13">VU population</strain>
        <tissue evidence="12">Whole body</tissue>
    </source>
</reference>
<feature type="binding site" evidence="10">
    <location>
        <position position="109"/>
    </location>
    <ligand>
        <name>Zn(2+)</name>
        <dbReference type="ChEBI" id="CHEBI:29105"/>
        <label>1</label>
    </ligand>
</feature>
<evidence type="ECO:0000256" key="4">
    <source>
        <dbReference type="ARBA" id="ARBA00022490"/>
    </source>
</evidence>
<evidence type="ECO:0000259" key="11">
    <source>
        <dbReference type="Pfam" id="PF07687"/>
    </source>
</evidence>
<evidence type="ECO:0000256" key="7">
    <source>
        <dbReference type="ARBA" id="ARBA00022833"/>
    </source>
</evidence>
<feature type="active site" evidence="9">
    <location>
        <position position="78"/>
    </location>
</feature>
<comment type="similarity">
    <text evidence="2">Belongs to the peptidase M20A family.</text>
</comment>
<dbReference type="SUPFAM" id="SSF53187">
    <property type="entry name" value="Zn-dependent exopeptidases"/>
    <property type="match status" value="1"/>
</dbReference>
<dbReference type="PANTHER" id="PTHR45892:SF1">
    <property type="entry name" value="AMINOACYLASE-1"/>
    <property type="match status" value="1"/>
</dbReference>
<keyword evidence="13" id="KW-1185">Reference proteome</keyword>
<dbReference type="Proteomes" id="UP000198287">
    <property type="component" value="Unassembled WGS sequence"/>
</dbReference>
<protein>
    <recommendedName>
        <fullName evidence="3">N-acyl-aliphatic-L-amino acid amidohydrolase</fullName>
        <ecNumber evidence="3">3.5.1.14</ecNumber>
    </recommendedName>
    <alternativeName>
        <fullName evidence="8">N-acyl-L-amino-acid amidohydrolase</fullName>
    </alternativeName>
</protein>
<dbReference type="EC" id="3.5.1.14" evidence="3"/>
<feature type="binding site" evidence="10">
    <location>
        <position position="76"/>
    </location>
    <ligand>
        <name>Zn(2+)</name>
        <dbReference type="ChEBI" id="CHEBI:29105"/>
        <label>1</label>
    </ligand>
</feature>
<comment type="caution">
    <text evidence="12">The sequence shown here is derived from an EMBL/GenBank/DDBJ whole genome shotgun (WGS) entry which is preliminary data.</text>
</comment>
<dbReference type="AlphaFoldDB" id="A0A226DYT7"/>
<dbReference type="GO" id="GO:0005737">
    <property type="term" value="C:cytoplasm"/>
    <property type="evidence" value="ECO:0007669"/>
    <property type="project" value="UniProtKB-SubCell"/>
</dbReference>
<dbReference type="FunFam" id="3.30.70.360:FF:000005">
    <property type="entry name" value="Putative Aminoacylase-1"/>
    <property type="match status" value="1"/>
</dbReference>
<dbReference type="FunFam" id="3.40.630.10:FF:000019">
    <property type="entry name" value="Aminoacylase 1"/>
    <property type="match status" value="1"/>
</dbReference>
<organism evidence="12 13">
    <name type="scientific">Folsomia candida</name>
    <name type="common">Springtail</name>
    <dbReference type="NCBI Taxonomy" id="158441"/>
    <lineage>
        <taxon>Eukaryota</taxon>
        <taxon>Metazoa</taxon>
        <taxon>Ecdysozoa</taxon>
        <taxon>Arthropoda</taxon>
        <taxon>Hexapoda</taxon>
        <taxon>Collembola</taxon>
        <taxon>Entomobryomorpha</taxon>
        <taxon>Isotomoidea</taxon>
        <taxon>Isotomidae</taxon>
        <taxon>Proisotominae</taxon>
        <taxon>Folsomia</taxon>
    </lineage>
</organism>
<keyword evidence="4" id="KW-0963">Cytoplasm</keyword>
<feature type="domain" description="Peptidase M20 dimerisation" evidence="11">
    <location>
        <begin position="184"/>
        <end position="296"/>
    </location>
</feature>
<accession>A0A226DYT7</accession>
<evidence type="ECO:0000313" key="12">
    <source>
        <dbReference type="EMBL" id="OXA50220.1"/>
    </source>
</evidence>
<comment type="subcellular location">
    <subcellularLocation>
        <location evidence="1">Cytoplasm</location>
    </subcellularLocation>
</comment>
<dbReference type="InterPro" id="IPR036264">
    <property type="entry name" value="Bact_exopeptidase_dim_dom"/>
</dbReference>
<dbReference type="InterPro" id="IPR052083">
    <property type="entry name" value="Aminoacylase-1_M20A"/>
</dbReference>
<dbReference type="Gene3D" id="1.10.150.900">
    <property type="match status" value="1"/>
</dbReference>
<dbReference type="GO" id="GO:0046872">
    <property type="term" value="F:metal ion binding"/>
    <property type="evidence" value="ECO:0007669"/>
    <property type="project" value="UniProtKB-KW"/>
</dbReference>
<dbReference type="EMBL" id="LNIX01000009">
    <property type="protein sequence ID" value="OXA50220.1"/>
    <property type="molecule type" value="Genomic_DNA"/>
</dbReference>
<gene>
    <name evidence="12" type="ORF">Fcan01_15241</name>
</gene>
<dbReference type="InterPro" id="IPR002933">
    <property type="entry name" value="Peptidase_M20"/>
</dbReference>
<dbReference type="Pfam" id="PF01546">
    <property type="entry name" value="Peptidase_M20"/>
    <property type="match status" value="1"/>
</dbReference>
<evidence type="ECO:0000256" key="9">
    <source>
        <dbReference type="PIRSR" id="PIRSR036696-1"/>
    </source>
</evidence>
<keyword evidence="6" id="KW-0378">Hydrolase</keyword>
<feature type="binding site" evidence="10">
    <location>
        <position position="171"/>
    </location>
    <ligand>
        <name>Zn(2+)</name>
        <dbReference type="ChEBI" id="CHEBI:29105"/>
        <label>1</label>
    </ligand>
</feature>
<evidence type="ECO:0000256" key="5">
    <source>
        <dbReference type="ARBA" id="ARBA00022723"/>
    </source>
</evidence>
<dbReference type="InterPro" id="IPR011650">
    <property type="entry name" value="Peptidase_M20_dimer"/>
</dbReference>
<name>A0A226DYT7_FOLCA</name>
<evidence type="ECO:0000313" key="13">
    <source>
        <dbReference type="Proteomes" id="UP000198287"/>
    </source>
</evidence>
<dbReference type="InterPro" id="IPR001261">
    <property type="entry name" value="ArgE/DapE_CS"/>
</dbReference>
<dbReference type="SUPFAM" id="SSF55031">
    <property type="entry name" value="Bacterial exopeptidase dimerisation domain"/>
    <property type="match status" value="1"/>
</dbReference>
<dbReference type="NCBIfam" id="TIGR01880">
    <property type="entry name" value="Ac-peptdase-euk"/>
    <property type="match status" value="1"/>
</dbReference>
<evidence type="ECO:0000256" key="8">
    <source>
        <dbReference type="ARBA" id="ARBA00029656"/>
    </source>
</evidence>
<dbReference type="STRING" id="158441.A0A226DYT7"/>
<feature type="binding site" evidence="10">
    <location>
        <position position="367"/>
    </location>
    <ligand>
        <name>Zn(2+)</name>
        <dbReference type="ChEBI" id="CHEBI:29105"/>
        <label>2</label>
    </ligand>
</feature>